<feature type="signal peptide" evidence="2">
    <location>
        <begin position="1"/>
        <end position="29"/>
    </location>
</feature>
<evidence type="ECO:0000256" key="2">
    <source>
        <dbReference type="SAM" id="SignalP"/>
    </source>
</evidence>
<feature type="region of interest" description="Disordered" evidence="1">
    <location>
        <begin position="101"/>
        <end position="129"/>
    </location>
</feature>
<reference evidence="3" key="1">
    <citation type="submission" date="2023-10" db="EMBL/GenBank/DDBJ databases">
        <authorList>
            <person name="Chen Y."/>
            <person name="Shah S."/>
            <person name="Dougan E. K."/>
            <person name="Thang M."/>
            <person name="Chan C."/>
        </authorList>
    </citation>
    <scope>NUCLEOTIDE SEQUENCE [LARGE SCALE GENOMIC DNA]</scope>
</reference>
<name>A0ABN9XGY5_9DINO</name>
<evidence type="ECO:0000256" key="1">
    <source>
        <dbReference type="SAM" id="MobiDB-lite"/>
    </source>
</evidence>
<feature type="region of interest" description="Disordered" evidence="1">
    <location>
        <begin position="143"/>
        <end position="200"/>
    </location>
</feature>
<dbReference type="Proteomes" id="UP001189429">
    <property type="component" value="Unassembled WGS sequence"/>
</dbReference>
<proteinExistence type="predicted"/>
<comment type="caution">
    <text evidence="3">The sequence shown here is derived from an EMBL/GenBank/DDBJ whole genome shotgun (WGS) entry which is preliminary data.</text>
</comment>
<dbReference type="EMBL" id="CAUYUJ010020525">
    <property type="protein sequence ID" value="CAK0898950.1"/>
    <property type="molecule type" value="Genomic_DNA"/>
</dbReference>
<evidence type="ECO:0000313" key="4">
    <source>
        <dbReference type="Proteomes" id="UP001189429"/>
    </source>
</evidence>
<feature type="compositionally biased region" description="Pro residues" evidence="1">
    <location>
        <begin position="166"/>
        <end position="176"/>
    </location>
</feature>
<gene>
    <name evidence="3" type="ORF">PCOR1329_LOCUS76592</name>
</gene>
<keyword evidence="4" id="KW-1185">Reference proteome</keyword>
<protein>
    <submittedName>
        <fullName evidence="3">Uncharacterized protein</fullName>
    </submittedName>
</protein>
<keyword evidence="2" id="KW-0732">Signal</keyword>
<organism evidence="3 4">
    <name type="scientific">Prorocentrum cordatum</name>
    <dbReference type="NCBI Taxonomy" id="2364126"/>
    <lineage>
        <taxon>Eukaryota</taxon>
        <taxon>Sar</taxon>
        <taxon>Alveolata</taxon>
        <taxon>Dinophyceae</taxon>
        <taxon>Prorocentrales</taxon>
        <taxon>Prorocentraceae</taxon>
        <taxon>Prorocentrum</taxon>
    </lineage>
</organism>
<evidence type="ECO:0000313" key="3">
    <source>
        <dbReference type="EMBL" id="CAK0898950.1"/>
    </source>
</evidence>
<feature type="non-terminal residue" evidence="3">
    <location>
        <position position="200"/>
    </location>
</feature>
<feature type="chain" id="PRO_5047049372" evidence="2">
    <location>
        <begin position="30"/>
        <end position="200"/>
    </location>
</feature>
<accession>A0ABN9XGY5</accession>
<sequence>MGPRAGAADAVLEALLAAPLLAAAGPAAAERARLAARLLAERAERTELPAGEELDLRGRPMMVVHAGELRVRMASGPTACFGPGSVLNALGALGLDGETLERDSDQEEPQPTIRRAATSSPTPAGRLLLSPRAADVRRALWKDEEEEAAEAPRSAASILGNLCPHWTPPGGEPPADAPRRPSEALGRLVATSACPDGRPV</sequence>